<evidence type="ECO:0000313" key="14">
    <source>
        <dbReference type="Proteomes" id="UP000265180"/>
    </source>
</evidence>
<evidence type="ECO:0000256" key="8">
    <source>
        <dbReference type="ARBA" id="ARBA00023136"/>
    </source>
</evidence>
<dbReference type="InterPro" id="IPR005076">
    <property type="entry name" value="Glyco_trans_6"/>
</dbReference>
<accession>A0A3P9K509</accession>
<feature type="chain" id="PRO_5018088716" description="Globoside alpha-1,3-N-acetylgalactosaminyltransferase 1-like" evidence="12">
    <location>
        <begin position="25"/>
        <end position="305"/>
    </location>
</feature>
<feature type="binding site" evidence="10">
    <location>
        <position position="82"/>
    </location>
    <ligand>
        <name>UDP-N-acetyl-alpha-D-galactosamine</name>
        <dbReference type="ChEBI" id="CHEBI:67138"/>
    </ligand>
</feature>
<reference evidence="13" key="3">
    <citation type="submission" date="2025-08" db="UniProtKB">
        <authorList>
            <consortium name="Ensembl"/>
        </authorList>
    </citation>
    <scope>IDENTIFICATION</scope>
    <source>
        <strain evidence="13">HNI</strain>
    </source>
</reference>
<keyword evidence="5" id="KW-0812">Transmembrane</keyword>
<feature type="binding site" evidence="11">
    <location>
        <position position="159"/>
    </location>
    <ligand>
        <name>Mn(2+)</name>
        <dbReference type="ChEBI" id="CHEBI:29035"/>
    </ligand>
</feature>
<keyword evidence="7" id="KW-1133">Transmembrane helix</keyword>
<feature type="signal peptide" evidence="12">
    <location>
        <begin position="1"/>
        <end position="24"/>
    </location>
</feature>
<dbReference type="SUPFAM" id="SSF53448">
    <property type="entry name" value="Nucleotide-diphospho-sugar transferases"/>
    <property type="match status" value="1"/>
</dbReference>
<keyword evidence="6" id="KW-0735">Signal-anchor</keyword>
<evidence type="ECO:0000256" key="2">
    <source>
        <dbReference type="ARBA" id="ARBA00010413"/>
    </source>
</evidence>
<evidence type="ECO:0000256" key="9">
    <source>
        <dbReference type="PIRSR" id="PIRSR605076-1"/>
    </source>
</evidence>
<reference key="1">
    <citation type="journal article" date="2007" name="Nature">
        <title>The medaka draft genome and insights into vertebrate genome evolution.</title>
        <authorList>
            <person name="Kasahara M."/>
            <person name="Naruse K."/>
            <person name="Sasaki S."/>
            <person name="Nakatani Y."/>
            <person name="Qu W."/>
            <person name="Ahsan B."/>
            <person name="Yamada T."/>
            <person name="Nagayasu Y."/>
            <person name="Doi K."/>
            <person name="Kasai Y."/>
            <person name="Jindo T."/>
            <person name="Kobayashi D."/>
            <person name="Shimada A."/>
            <person name="Toyoda A."/>
            <person name="Kuroki Y."/>
            <person name="Fujiyama A."/>
            <person name="Sasaki T."/>
            <person name="Shimizu A."/>
            <person name="Asakawa S."/>
            <person name="Shimizu N."/>
            <person name="Hashimoto S."/>
            <person name="Yang J."/>
            <person name="Lee Y."/>
            <person name="Matsushima K."/>
            <person name="Sugano S."/>
            <person name="Sakaizumi M."/>
            <person name="Narita T."/>
            <person name="Ohishi K."/>
            <person name="Haga S."/>
            <person name="Ohta F."/>
            <person name="Nomoto H."/>
            <person name="Nogata K."/>
            <person name="Morishita T."/>
            <person name="Endo T."/>
            <person name="Shin-I T."/>
            <person name="Takeda H."/>
            <person name="Morishita S."/>
            <person name="Kohara Y."/>
        </authorList>
    </citation>
    <scope>NUCLEOTIDE SEQUENCE [LARGE SCALE GENOMIC DNA]</scope>
    <source>
        <strain>Hd-rR</strain>
    </source>
</reference>
<dbReference type="Gene3D" id="3.90.550.10">
    <property type="entry name" value="Spore Coat Polysaccharide Biosynthesis Protein SpsA, Chain A"/>
    <property type="match status" value="1"/>
</dbReference>
<reference evidence="13 14" key="2">
    <citation type="submission" date="2017-04" db="EMBL/GenBank/DDBJ databases">
        <title>CpG methylation of centromeres and impact of large insertions on vertebrate speciation.</title>
        <authorList>
            <person name="Ichikawa K."/>
            <person name="Yoshimura J."/>
            <person name="Morishita S."/>
        </authorList>
    </citation>
    <scope>NUCLEOTIDE SEQUENCE</scope>
    <source>
        <strain evidence="13 14">HNI</strain>
    </source>
</reference>
<feature type="binding site" evidence="10">
    <location>
        <begin position="159"/>
        <end position="161"/>
    </location>
    <ligand>
        <name>UDP-N-acetyl-alpha-D-galactosamine</name>
        <dbReference type="ChEBI" id="CHEBI:67138"/>
    </ligand>
</feature>
<keyword evidence="4" id="KW-0808">Transferase</keyword>
<keyword evidence="8" id="KW-0472">Membrane</keyword>
<evidence type="ECO:0000256" key="7">
    <source>
        <dbReference type="ARBA" id="ARBA00022989"/>
    </source>
</evidence>
<sequence length="305" mass="35419">MGVPAFKYCANCLLILFKCSFCMSFSETLLWKLAEKRTDVNCVTNWNVPLVWEGTFDPIVIDAIYKKTNPRVGVMIFAVGKYTGFLKGFLETGEKHFLTDFRVTYYIFTDNEKEVPAVSISSLTFSKTIEYKIILYYNEKGVRWGGLIRNEADYLFLMDVDSLFHNRIGAESFSRLSAVLHRGYYKNTERANFPYERHPESRAYIPVGEGDYYYTAAVLGGYLEDIYNLVRYCYEQSEEDSKNKIEAVWQEESHLNKYLLYNKPTKVLSPEYLWSDYDAVPADIKVVRISQLKKNYAEVRPNGGH</sequence>
<evidence type="ECO:0000256" key="3">
    <source>
        <dbReference type="ARBA" id="ARBA00022676"/>
    </source>
</evidence>
<dbReference type="PANTHER" id="PTHR10462:SF49">
    <property type="entry name" value="GLOBOSIDE ALPHA-1,3-N-ACETYLGALACTOSAMINYLTRANSFERASE 1"/>
    <property type="match status" value="1"/>
</dbReference>
<reference evidence="13" key="4">
    <citation type="submission" date="2025-09" db="UniProtKB">
        <authorList>
            <consortium name="Ensembl"/>
        </authorList>
    </citation>
    <scope>IDENTIFICATION</scope>
    <source>
        <strain evidence="13">HNI</strain>
    </source>
</reference>
<comment type="subcellular location">
    <subcellularLocation>
        <location evidence="1">Membrane</location>
        <topology evidence="1">Single-pass type II membrane protein</topology>
    </subcellularLocation>
</comment>
<evidence type="ECO:0000313" key="13">
    <source>
        <dbReference type="Ensembl" id="ENSORLP00020003520.1"/>
    </source>
</evidence>
<dbReference type="AlphaFoldDB" id="A0A3P9K509"/>
<dbReference type="FunFam" id="3.90.550.10:FF:000022">
    <property type="entry name" value="Histo-blood group ABO system transferase"/>
    <property type="match status" value="1"/>
</dbReference>
<dbReference type="GO" id="GO:0016758">
    <property type="term" value="F:hexosyltransferase activity"/>
    <property type="evidence" value="ECO:0007669"/>
    <property type="project" value="InterPro"/>
</dbReference>
<feature type="binding site" evidence="10">
    <location>
        <position position="252"/>
    </location>
    <ligand>
        <name>an alpha-L-fucosyl-(1-&gt;2)-beta-D-galactosyl derivative</name>
        <dbReference type="ChEBI" id="CHEBI:140327"/>
    </ligand>
</feature>
<dbReference type="Pfam" id="PF03414">
    <property type="entry name" value="Glyco_transf_6"/>
    <property type="match status" value="1"/>
</dbReference>
<evidence type="ECO:0000256" key="4">
    <source>
        <dbReference type="ARBA" id="ARBA00022679"/>
    </source>
</evidence>
<feature type="binding site" evidence="10">
    <location>
        <begin position="77"/>
        <end position="79"/>
    </location>
    <ligand>
        <name>UDP-N-acetyl-alpha-D-galactosamine</name>
        <dbReference type="ChEBI" id="CHEBI:67138"/>
    </ligand>
</feature>
<keyword evidence="3" id="KW-0328">Glycosyltransferase</keyword>
<keyword evidence="12" id="KW-0732">Signal</keyword>
<feature type="binding site" evidence="11">
    <location>
        <position position="161"/>
    </location>
    <ligand>
        <name>Mn(2+)</name>
        <dbReference type="ChEBI" id="CHEBI:29035"/>
    </ligand>
</feature>
<evidence type="ECO:0000256" key="5">
    <source>
        <dbReference type="ARBA" id="ARBA00022692"/>
    </source>
</evidence>
<dbReference type="Proteomes" id="UP000265180">
    <property type="component" value="Chromosome 3"/>
</dbReference>
<comment type="similarity">
    <text evidence="2">Belongs to the glycosyltransferase 6 family.</text>
</comment>
<dbReference type="GO" id="GO:0046872">
    <property type="term" value="F:metal ion binding"/>
    <property type="evidence" value="ECO:0007669"/>
    <property type="project" value="UniProtKB-KW"/>
</dbReference>
<dbReference type="GO" id="GO:0005975">
    <property type="term" value="P:carbohydrate metabolic process"/>
    <property type="evidence" value="ECO:0007669"/>
    <property type="project" value="InterPro"/>
</dbReference>
<feature type="active site" description="Nucleophile" evidence="9">
    <location>
        <position position="252"/>
    </location>
</feature>
<name>A0A3P9K509_ORYLA</name>
<dbReference type="Ensembl" id="ENSORLT00020009474.1">
    <property type="protein sequence ID" value="ENSORLP00020003520.1"/>
    <property type="gene ID" value="ENSORLG00020004322.1"/>
</dbReference>
<dbReference type="PANTHER" id="PTHR10462">
    <property type="entry name" value="GLYCOSYLTRANSFERASE-RELATED"/>
    <property type="match status" value="1"/>
</dbReference>
<evidence type="ECO:0000256" key="12">
    <source>
        <dbReference type="SAM" id="SignalP"/>
    </source>
</evidence>
<organism evidence="13 14">
    <name type="scientific">Oryzias latipes</name>
    <name type="common">Japanese rice fish</name>
    <name type="synonym">Japanese killifish</name>
    <dbReference type="NCBI Taxonomy" id="8090"/>
    <lineage>
        <taxon>Eukaryota</taxon>
        <taxon>Metazoa</taxon>
        <taxon>Chordata</taxon>
        <taxon>Craniata</taxon>
        <taxon>Vertebrata</taxon>
        <taxon>Euteleostomi</taxon>
        <taxon>Actinopterygii</taxon>
        <taxon>Neopterygii</taxon>
        <taxon>Teleostei</taxon>
        <taxon>Neoteleostei</taxon>
        <taxon>Acanthomorphata</taxon>
        <taxon>Ovalentaria</taxon>
        <taxon>Atherinomorphae</taxon>
        <taxon>Beloniformes</taxon>
        <taxon>Adrianichthyidae</taxon>
        <taxon>Oryziinae</taxon>
        <taxon>Oryzias</taxon>
    </lineage>
</organism>
<feature type="binding site" evidence="10">
    <location>
        <position position="181"/>
    </location>
    <ligand>
        <name>an alpha-L-fucosyl-(1-&gt;2)-beta-D-galactosyl derivative</name>
        <dbReference type="ChEBI" id="CHEBI:140327"/>
    </ligand>
</feature>
<proteinExistence type="inferred from homology"/>
<evidence type="ECO:0000256" key="10">
    <source>
        <dbReference type="PIRSR" id="PIRSR605076-2"/>
    </source>
</evidence>
<dbReference type="GO" id="GO:0016020">
    <property type="term" value="C:membrane"/>
    <property type="evidence" value="ECO:0007669"/>
    <property type="project" value="UniProtKB-SubCell"/>
</dbReference>
<evidence type="ECO:0000256" key="1">
    <source>
        <dbReference type="ARBA" id="ARBA00004606"/>
    </source>
</evidence>
<evidence type="ECO:0000256" key="11">
    <source>
        <dbReference type="PIRSR" id="PIRSR605076-3"/>
    </source>
</evidence>
<keyword evidence="11" id="KW-0479">Metal-binding</keyword>
<dbReference type="InterPro" id="IPR029044">
    <property type="entry name" value="Nucleotide-diphossugar_trans"/>
</dbReference>
<comment type="cofactor">
    <cofactor evidence="11">
        <name>Mn(2+)</name>
        <dbReference type="ChEBI" id="CHEBI:29035"/>
    </cofactor>
    <text evidence="11">Binds 1 Mn(2+) ion per subunit.</text>
</comment>
<evidence type="ECO:0000256" key="6">
    <source>
        <dbReference type="ARBA" id="ARBA00022968"/>
    </source>
</evidence>
<keyword evidence="11" id="KW-0464">Manganese</keyword>
<evidence type="ECO:0008006" key="15">
    <source>
        <dbReference type="Google" id="ProtNLM"/>
    </source>
</evidence>
<protein>
    <recommendedName>
        <fullName evidence="15">Globoside alpha-1,3-N-acetylgalactosaminyltransferase 1-like</fullName>
    </recommendedName>
</protein>